<reference evidence="3 4" key="1">
    <citation type="submission" date="2020-10" db="EMBL/GenBank/DDBJ databases">
        <title>The Coptis chinensis genome and diversification of protoberbering-type alkaloids.</title>
        <authorList>
            <person name="Wang B."/>
            <person name="Shu S."/>
            <person name="Song C."/>
            <person name="Liu Y."/>
        </authorList>
    </citation>
    <scope>NUCLEOTIDE SEQUENCE [LARGE SCALE GENOMIC DNA]</scope>
    <source>
        <strain evidence="3">HL-2020</strain>
        <tissue evidence="3">Leaf</tissue>
    </source>
</reference>
<dbReference type="OrthoDB" id="271595at2759"/>
<feature type="region of interest" description="Disordered" evidence="2">
    <location>
        <begin position="130"/>
        <end position="175"/>
    </location>
</feature>
<evidence type="ECO:0000313" key="4">
    <source>
        <dbReference type="Proteomes" id="UP000631114"/>
    </source>
</evidence>
<comment type="caution">
    <text evidence="3">The sequence shown here is derived from an EMBL/GenBank/DDBJ whole genome shotgun (WGS) entry which is preliminary data.</text>
</comment>
<dbReference type="AlphaFoldDB" id="A0A835I150"/>
<sequence length="175" mass="19452">MSLVGRKKDFECVERIKGRPVNVLQGLELHTRVFSDEEQKKIVDYVYDLQRMGHSGELREQGEFSGAAKIPLPVGSVLILKGNGADVAKHYVPAVHKKGISITFRKMDDRTLPFKFSPDPELQRIQPLGSSQMNKLPAQQVPSLQNSQTQNRLSNNAAPDTARKTSSNPIQFGKG</sequence>
<evidence type="ECO:0000313" key="3">
    <source>
        <dbReference type="EMBL" id="KAF9608629.1"/>
    </source>
</evidence>
<dbReference type="GO" id="GO:0032451">
    <property type="term" value="F:demethylase activity"/>
    <property type="evidence" value="ECO:0007669"/>
    <property type="project" value="InterPro"/>
</dbReference>
<dbReference type="EMBL" id="JADFTS010000004">
    <property type="protein sequence ID" value="KAF9608629.1"/>
    <property type="molecule type" value="Genomic_DNA"/>
</dbReference>
<proteinExistence type="inferred from homology"/>
<keyword evidence="4" id="KW-1185">Reference proteome</keyword>
<organism evidence="3 4">
    <name type="scientific">Coptis chinensis</name>
    <dbReference type="NCBI Taxonomy" id="261450"/>
    <lineage>
        <taxon>Eukaryota</taxon>
        <taxon>Viridiplantae</taxon>
        <taxon>Streptophyta</taxon>
        <taxon>Embryophyta</taxon>
        <taxon>Tracheophyta</taxon>
        <taxon>Spermatophyta</taxon>
        <taxon>Magnoliopsida</taxon>
        <taxon>Ranunculales</taxon>
        <taxon>Ranunculaceae</taxon>
        <taxon>Coptidoideae</taxon>
        <taxon>Coptis</taxon>
    </lineage>
</organism>
<dbReference type="GO" id="GO:0003729">
    <property type="term" value="F:mRNA binding"/>
    <property type="evidence" value="ECO:0007669"/>
    <property type="project" value="InterPro"/>
</dbReference>
<feature type="compositionally biased region" description="Polar residues" evidence="2">
    <location>
        <begin position="140"/>
        <end position="175"/>
    </location>
</feature>
<protein>
    <submittedName>
        <fullName evidence="3">Uncharacterized protein</fullName>
    </submittedName>
</protein>
<dbReference type="InterPro" id="IPR044842">
    <property type="entry name" value="ALKBH9B/ALKBH10B-like"/>
</dbReference>
<gene>
    <name evidence="3" type="ORF">IFM89_010114</name>
</gene>
<evidence type="ECO:0000256" key="1">
    <source>
        <dbReference type="ARBA" id="ARBA00007879"/>
    </source>
</evidence>
<dbReference type="InterPro" id="IPR037151">
    <property type="entry name" value="AlkB-like_sf"/>
</dbReference>
<dbReference type="Proteomes" id="UP000631114">
    <property type="component" value="Unassembled WGS sequence"/>
</dbReference>
<dbReference type="PANTHER" id="PTHR31447">
    <property type="entry name" value="HYDROXYPROLINE-RICH GLYCOPROTEIN FAMILY PROTEIN-RELATED"/>
    <property type="match status" value="1"/>
</dbReference>
<name>A0A835I150_9MAGN</name>
<dbReference type="GO" id="GO:0006402">
    <property type="term" value="P:mRNA catabolic process"/>
    <property type="evidence" value="ECO:0007669"/>
    <property type="project" value="InterPro"/>
</dbReference>
<dbReference type="Gene3D" id="2.60.120.590">
    <property type="entry name" value="Alpha-ketoglutarate-dependent dioxygenase AlkB-like"/>
    <property type="match status" value="2"/>
</dbReference>
<evidence type="ECO:0000256" key="2">
    <source>
        <dbReference type="SAM" id="MobiDB-lite"/>
    </source>
</evidence>
<dbReference type="PANTHER" id="PTHR31447:SF1">
    <property type="entry name" value="OS06G0138200 PROTEIN"/>
    <property type="match status" value="1"/>
</dbReference>
<comment type="similarity">
    <text evidence="1">Belongs to the alkB family.</text>
</comment>
<accession>A0A835I150</accession>